<dbReference type="Proteomes" id="UP001157439">
    <property type="component" value="Unassembled WGS sequence"/>
</dbReference>
<dbReference type="EMBL" id="BSPO01000001">
    <property type="protein sequence ID" value="GLS82391.1"/>
    <property type="molecule type" value="Genomic_DNA"/>
</dbReference>
<dbReference type="InterPro" id="IPR011250">
    <property type="entry name" value="OMP/PagP_B-barrel"/>
</dbReference>
<keyword evidence="1 2" id="KW-0732">Signal</keyword>
<evidence type="ECO:0000259" key="3">
    <source>
        <dbReference type="Pfam" id="PF13505"/>
    </source>
</evidence>
<feature type="signal peptide" evidence="2">
    <location>
        <begin position="1"/>
        <end position="19"/>
    </location>
</feature>
<organism evidence="4 5">
    <name type="scientific">Paraferrimonas haliotis</name>
    <dbReference type="NCBI Taxonomy" id="2013866"/>
    <lineage>
        <taxon>Bacteria</taxon>
        <taxon>Pseudomonadati</taxon>
        <taxon>Pseudomonadota</taxon>
        <taxon>Gammaproteobacteria</taxon>
        <taxon>Alteromonadales</taxon>
        <taxon>Ferrimonadaceae</taxon>
        <taxon>Paraferrimonas</taxon>
    </lineage>
</organism>
<dbReference type="RefSeq" id="WP_158220699.1">
    <property type="nucleotide sequence ID" value="NZ_BSPO01000001.1"/>
</dbReference>
<feature type="domain" description="Outer membrane protein beta-barrel" evidence="3">
    <location>
        <begin position="13"/>
        <end position="164"/>
    </location>
</feature>
<dbReference type="Gene3D" id="2.40.160.20">
    <property type="match status" value="1"/>
</dbReference>
<comment type="caution">
    <text evidence="4">The sequence shown here is derived from an EMBL/GenBank/DDBJ whole genome shotgun (WGS) entry which is preliminary data.</text>
</comment>
<name>A0AA37TV29_9GAMM</name>
<feature type="chain" id="PRO_5041272177" evidence="2">
    <location>
        <begin position="20"/>
        <end position="203"/>
    </location>
</feature>
<sequence>MKITPWVFALALVTPFAQADWYIAPFGGYSSGGNIDVENEQDEIRQELKIKETEHYGLKVGFTTNDPGSMYLLISSQSTEFQERTGQIAPSGNKVRLDYYHLGGNLYFAEDGFRPYVGASVGATLFKNNGGVSNETRFSFGLSGGGLYEITNNFGLFAEVQGFATLLNSDKQLFCDGAQGCLWRVKGSTMLQAQANVGFQVTF</sequence>
<evidence type="ECO:0000313" key="5">
    <source>
        <dbReference type="Proteomes" id="UP001157439"/>
    </source>
</evidence>
<reference evidence="4 5" key="1">
    <citation type="journal article" date="2014" name="Int. J. Syst. Evol. Microbiol.">
        <title>Complete genome sequence of Corynebacterium casei LMG S-19264T (=DSM 44701T), isolated from a smear-ripened cheese.</title>
        <authorList>
            <consortium name="US DOE Joint Genome Institute (JGI-PGF)"/>
            <person name="Walter F."/>
            <person name="Albersmeier A."/>
            <person name="Kalinowski J."/>
            <person name="Ruckert C."/>
        </authorList>
    </citation>
    <scope>NUCLEOTIDE SEQUENCE [LARGE SCALE GENOMIC DNA]</scope>
    <source>
        <strain evidence="4 5">NBRC 112785</strain>
    </source>
</reference>
<dbReference type="AlphaFoldDB" id="A0AA37TV29"/>
<evidence type="ECO:0000256" key="1">
    <source>
        <dbReference type="ARBA" id="ARBA00022729"/>
    </source>
</evidence>
<dbReference type="SUPFAM" id="SSF56925">
    <property type="entry name" value="OMPA-like"/>
    <property type="match status" value="1"/>
</dbReference>
<evidence type="ECO:0000313" key="4">
    <source>
        <dbReference type="EMBL" id="GLS82391.1"/>
    </source>
</evidence>
<dbReference type="Pfam" id="PF13505">
    <property type="entry name" value="OMP_b-brl"/>
    <property type="match status" value="1"/>
</dbReference>
<proteinExistence type="predicted"/>
<keyword evidence="5" id="KW-1185">Reference proteome</keyword>
<dbReference type="InterPro" id="IPR027385">
    <property type="entry name" value="Beta-barrel_OMP"/>
</dbReference>
<evidence type="ECO:0000256" key="2">
    <source>
        <dbReference type="SAM" id="SignalP"/>
    </source>
</evidence>
<gene>
    <name evidence="4" type="ORF">GCM10007894_03680</name>
</gene>
<protein>
    <submittedName>
        <fullName evidence="4">Outer membrane protein</fullName>
    </submittedName>
</protein>
<accession>A0AA37TV29</accession>